<evidence type="ECO:0000313" key="2">
    <source>
        <dbReference type="Proteomes" id="UP000266234"/>
    </source>
</evidence>
<proteinExistence type="predicted"/>
<dbReference type="AlphaFoldDB" id="A0A395T0M9"/>
<dbReference type="Proteomes" id="UP000266234">
    <property type="component" value="Unassembled WGS sequence"/>
</dbReference>
<gene>
    <name evidence="1" type="ORF">FLONG3_3618</name>
</gene>
<dbReference type="EMBL" id="PXOG01000071">
    <property type="protein sequence ID" value="RGP78303.1"/>
    <property type="molecule type" value="Genomic_DNA"/>
</dbReference>
<dbReference type="OrthoDB" id="5086684at2759"/>
<accession>A0A395T0M9</accession>
<keyword evidence="2" id="KW-1185">Reference proteome</keyword>
<protein>
    <submittedName>
        <fullName evidence="1">Uncharacterized protein</fullName>
    </submittedName>
</protein>
<comment type="caution">
    <text evidence="1">The sequence shown here is derived from an EMBL/GenBank/DDBJ whole genome shotgun (WGS) entry which is preliminary data.</text>
</comment>
<sequence length="390" mass="44285">MSENNMAGQIFISPWGSRIVFTPDLPQSQSTIPVPSSSSGQHQVSDQVRIAGHANLLGQYQVPDQAPILGHANAPHAYQVAEQFPVVGHANAPPPYIPDQVPVVGHTNAPPPYQGPNQPLYQSRNHSRVTVANWPCSSFSYVKPTTYQQFTVGVRMTDASKERLERELFHVRKTLRSFRVSDAEFEAALTEYAAIRHEMLELELRQACSRRAWRVIEEEYRERLLREQMELPTSRLNHAWLSFSKQEEPSEPDRNRDILVLYQAIGLILHDIRYPRGHLLRLNETDHQLLVDPEPLTQGRVPNLVDTLIPRGVPLEGKSTIVRTDLHATHAVGLLTAAELTPICHRFRNMVFLRVPWDRGILYLKCLCVLRLVIELRVTDLITLSPEAAR</sequence>
<evidence type="ECO:0000313" key="1">
    <source>
        <dbReference type="EMBL" id="RGP78303.1"/>
    </source>
</evidence>
<organism evidence="1 2">
    <name type="scientific">Fusarium longipes</name>
    <dbReference type="NCBI Taxonomy" id="694270"/>
    <lineage>
        <taxon>Eukaryota</taxon>
        <taxon>Fungi</taxon>
        <taxon>Dikarya</taxon>
        <taxon>Ascomycota</taxon>
        <taxon>Pezizomycotina</taxon>
        <taxon>Sordariomycetes</taxon>
        <taxon>Hypocreomycetidae</taxon>
        <taxon>Hypocreales</taxon>
        <taxon>Nectriaceae</taxon>
        <taxon>Fusarium</taxon>
    </lineage>
</organism>
<name>A0A395T0M9_9HYPO</name>
<reference evidence="1 2" key="1">
    <citation type="journal article" date="2018" name="PLoS Pathog.">
        <title>Evolution of structural diversity of trichothecenes, a family of toxins produced by plant pathogenic and entomopathogenic fungi.</title>
        <authorList>
            <person name="Proctor R.H."/>
            <person name="McCormick S.P."/>
            <person name="Kim H.S."/>
            <person name="Cardoza R.E."/>
            <person name="Stanley A.M."/>
            <person name="Lindo L."/>
            <person name="Kelly A."/>
            <person name="Brown D.W."/>
            <person name="Lee T."/>
            <person name="Vaughan M.M."/>
            <person name="Alexander N.J."/>
            <person name="Busman M."/>
            <person name="Gutierrez S."/>
        </authorList>
    </citation>
    <scope>NUCLEOTIDE SEQUENCE [LARGE SCALE GENOMIC DNA]</scope>
    <source>
        <strain evidence="1 2">NRRL 20695</strain>
    </source>
</reference>